<comment type="caution">
    <text evidence="1">The sequence shown here is derived from an EMBL/GenBank/DDBJ whole genome shotgun (WGS) entry which is preliminary data.</text>
</comment>
<protein>
    <submittedName>
        <fullName evidence="1">Uncharacterized protein</fullName>
    </submittedName>
</protein>
<evidence type="ECO:0000313" key="1">
    <source>
        <dbReference type="EMBL" id="OUP59065.1"/>
    </source>
</evidence>
<organism evidence="1 2">
    <name type="scientific">Butyricicoccus pullicaecorum</name>
    <dbReference type="NCBI Taxonomy" id="501571"/>
    <lineage>
        <taxon>Bacteria</taxon>
        <taxon>Bacillati</taxon>
        <taxon>Bacillota</taxon>
        <taxon>Clostridia</taxon>
        <taxon>Eubacteriales</taxon>
        <taxon>Butyricicoccaceae</taxon>
        <taxon>Butyricicoccus</taxon>
    </lineage>
</organism>
<dbReference type="AlphaFoldDB" id="A0A1Y4LQX6"/>
<gene>
    <name evidence="1" type="ORF">B5F15_06245</name>
</gene>
<reference evidence="2" key="1">
    <citation type="submission" date="2017-04" db="EMBL/GenBank/DDBJ databases">
        <title>Function of individual gut microbiota members based on whole genome sequencing of pure cultures obtained from chicken caecum.</title>
        <authorList>
            <person name="Medvecky M."/>
            <person name="Cejkova D."/>
            <person name="Polansky O."/>
            <person name="Karasova D."/>
            <person name="Kubasova T."/>
            <person name="Cizek A."/>
            <person name="Rychlik I."/>
        </authorList>
    </citation>
    <scope>NUCLEOTIDE SEQUENCE [LARGE SCALE GENOMIC DNA]</scope>
    <source>
        <strain evidence="2">An179</strain>
    </source>
</reference>
<name>A0A1Y4LQX6_9FIRM</name>
<dbReference type="EMBL" id="NFKL01000007">
    <property type="protein sequence ID" value="OUP59065.1"/>
    <property type="molecule type" value="Genomic_DNA"/>
</dbReference>
<accession>A0A1Y4LQX6</accession>
<proteinExistence type="predicted"/>
<sequence length="102" mass="12125">MSMPGRRAYMREILKEYPKAKKKPPEERTDKENRLVDIVDRTLSEIERMKDGRHRVELIRLTYFDRSHTLYGAALTIPICESQAKKWNKTLMTVMAEKMQLL</sequence>
<dbReference type="Proteomes" id="UP000195326">
    <property type="component" value="Unassembled WGS sequence"/>
</dbReference>
<dbReference type="RefSeq" id="WP_087414752.1">
    <property type="nucleotide sequence ID" value="NZ_NFKL01000007.1"/>
</dbReference>
<evidence type="ECO:0000313" key="2">
    <source>
        <dbReference type="Proteomes" id="UP000195326"/>
    </source>
</evidence>